<evidence type="ECO:0000256" key="5">
    <source>
        <dbReference type="ARBA" id="ARBA00023211"/>
    </source>
</evidence>
<comment type="caution">
    <text evidence="8">The sequence shown here is derived from an EMBL/GenBank/DDBJ whole genome shotgun (WGS) entry which is preliminary data.</text>
</comment>
<dbReference type="SMART" id="SM01011">
    <property type="entry name" value="AMP_N"/>
    <property type="match status" value="1"/>
</dbReference>
<keyword evidence="4" id="KW-0378">Hydrolase</keyword>
<feature type="domain" description="Aminopeptidase P N-terminal" evidence="7">
    <location>
        <begin position="1"/>
        <end position="120"/>
    </location>
</feature>
<dbReference type="GO" id="GO:0005829">
    <property type="term" value="C:cytosol"/>
    <property type="evidence" value="ECO:0007669"/>
    <property type="project" value="TreeGrafter"/>
</dbReference>
<proteinExistence type="inferred from homology"/>
<dbReference type="InterPro" id="IPR036005">
    <property type="entry name" value="Creatinase/aminopeptidase-like"/>
</dbReference>
<gene>
    <name evidence="8" type="ORF">GBAR_LOCUS21532</name>
</gene>
<dbReference type="EMBL" id="CASHTH010003003">
    <property type="protein sequence ID" value="CAI8038609.1"/>
    <property type="molecule type" value="Genomic_DNA"/>
</dbReference>
<dbReference type="AlphaFoldDB" id="A0AA35SZN3"/>
<name>A0AA35SZN3_GEOBA</name>
<dbReference type="GO" id="GO:0070006">
    <property type="term" value="F:metalloaminopeptidase activity"/>
    <property type="evidence" value="ECO:0007669"/>
    <property type="project" value="InterPro"/>
</dbReference>
<keyword evidence="8" id="KW-0645">Protease</keyword>
<comment type="cofactor">
    <cofactor evidence="1">
        <name>Mn(2+)</name>
        <dbReference type="ChEBI" id="CHEBI:29035"/>
    </cofactor>
</comment>
<dbReference type="Gene3D" id="3.90.230.10">
    <property type="entry name" value="Creatinase/methionine aminopeptidase superfamily"/>
    <property type="match status" value="1"/>
</dbReference>
<comment type="similarity">
    <text evidence="2 6">Belongs to the peptidase M24B family.</text>
</comment>
<keyword evidence="5" id="KW-0464">Manganese</keyword>
<dbReference type="Proteomes" id="UP001174909">
    <property type="component" value="Unassembled WGS sequence"/>
</dbReference>
<dbReference type="PROSITE" id="PS00491">
    <property type="entry name" value="PROLINE_PEPTIDASE"/>
    <property type="match status" value="1"/>
</dbReference>
<dbReference type="InterPro" id="IPR029149">
    <property type="entry name" value="Creatin/AminoP/Spt16_N"/>
</dbReference>
<keyword evidence="8" id="KW-0031">Aminopeptidase</keyword>
<evidence type="ECO:0000256" key="6">
    <source>
        <dbReference type="RuleBase" id="RU000590"/>
    </source>
</evidence>
<dbReference type="SUPFAM" id="SSF53092">
    <property type="entry name" value="Creatinase/prolidase N-terminal domain"/>
    <property type="match status" value="1"/>
</dbReference>
<dbReference type="InterPro" id="IPR007865">
    <property type="entry name" value="Aminopep_P_N"/>
</dbReference>
<evidence type="ECO:0000256" key="3">
    <source>
        <dbReference type="ARBA" id="ARBA00022723"/>
    </source>
</evidence>
<evidence type="ECO:0000256" key="2">
    <source>
        <dbReference type="ARBA" id="ARBA00008766"/>
    </source>
</evidence>
<dbReference type="InterPro" id="IPR001131">
    <property type="entry name" value="Peptidase_M24B_aminopep-P_CS"/>
</dbReference>
<dbReference type="Pfam" id="PF05195">
    <property type="entry name" value="AMP_N"/>
    <property type="match status" value="1"/>
</dbReference>
<dbReference type="CDD" id="cd01087">
    <property type="entry name" value="Prolidase"/>
    <property type="match status" value="1"/>
</dbReference>
<dbReference type="Pfam" id="PF00557">
    <property type="entry name" value="Peptidase_M24"/>
    <property type="match status" value="1"/>
</dbReference>
<protein>
    <submittedName>
        <fullName evidence="8">Xaa-Pro aminopeptidase</fullName>
    </submittedName>
</protein>
<dbReference type="PANTHER" id="PTHR43226">
    <property type="entry name" value="XAA-PRO AMINOPEPTIDASE 3"/>
    <property type="match status" value="1"/>
</dbReference>
<dbReference type="GO" id="GO:0006508">
    <property type="term" value="P:proteolysis"/>
    <property type="evidence" value="ECO:0007669"/>
    <property type="project" value="TreeGrafter"/>
</dbReference>
<dbReference type="Gene3D" id="3.40.350.10">
    <property type="entry name" value="Creatinase/prolidase N-terminal domain"/>
    <property type="match status" value="1"/>
</dbReference>
<dbReference type="PANTHER" id="PTHR43226:SF4">
    <property type="entry name" value="XAA-PRO AMINOPEPTIDASE 3"/>
    <property type="match status" value="1"/>
</dbReference>
<evidence type="ECO:0000256" key="1">
    <source>
        <dbReference type="ARBA" id="ARBA00001936"/>
    </source>
</evidence>
<dbReference type="GO" id="GO:0030145">
    <property type="term" value="F:manganese ion binding"/>
    <property type="evidence" value="ECO:0007669"/>
    <property type="project" value="InterPro"/>
</dbReference>
<accession>A0AA35SZN3</accession>
<dbReference type="SUPFAM" id="SSF55920">
    <property type="entry name" value="Creatinase/aminopeptidase"/>
    <property type="match status" value="1"/>
</dbReference>
<keyword evidence="3 6" id="KW-0479">Metal-binding</keyword>
<dbReference type="InterPro" id="IPR000994">
    <property type="entry name" value="Pept_M24"/>
</dbReference>
<evidence type="ECO:0000313" key="8">
    <source>
        <dbReference type="EMBL" id="CAI8038609.1"/>
    </source>
</evidence>
<keyword evidence="9" id="KW-1185">Reference proteome</keyword>
<evidence type="ECO:0000259" key="7">
    <source>
        <dbReference type="SMART" id="SM01011"/>
    </source>
</evidence>
<evidence type="ECO:0000313" key="9">
    <source>
        <dbReference type="Proteomes" id="UP001174909"/>
    </source>
</evidence>
<dbReference type="InterPro" id="IPR052433">
    <property type="entry name" value="X-Pro_dipept-like"/>
</dbReference>
<sequence length="422" mass="46415">MQSLSAGAIILTAGHDAARNNDVDHQYRQPSSFWYLTGFDEPDAVAVLRPGSHTPYTLFVRPYDPTFEIWVGYRAGVGGAVGALEANAAYSIDQLDSQLPKLLAEYDTIYYALGSDDRVDGIISALVQRRRGMAQRGAKPIRRIEDPTTQVDAMRQIKTNDEIALLQRAIDITAHGFDAAMRTAAPGVHEYEVQAALERPFRQLGSPRNGYPSIVAGGANACVLHYVRNRDALGPDDLLLIDAGAEYGFYTADVTRTWPVSGKFTAPQRAVYELTLEAQRKAIADVKPGAGFDDVHRTATRTLVQGLVDLGVMSGSVDGIMERQSYRDYYMHGTSHWLGLDVHDSGPYRDDRGQIRLRPGMVLTVEPGLYFGPQAKQAPDIYRGIGIRIEDDVLVTEDGFRVLSEAIPKDPDEMEAIVSDGR</sequence>
<organism evidence="8 9">
    <name type="scientific">Geodia barretti</name>
    <name type="common">Barrett's horny sponge</name>
    <dbReference type="NCBI Taxonomy" id="519541"/>
    <lineage>
        <taxon>Eukaryota</taxon>
        <taxon>Metazoa</taxon>
        <taxon>Porifera</taxon>
        <taxon>Demospongiae</taxon>
        <taxon>Heteroscleromorpha</taxon>
        <taxon>Tetractinellida</taxon>
        <taxon>Astrophorina</taxon>
        <taxon>Geodiidae</taxon>
        <taxon>Geodia</taxon>
    </lineage>
</organism>
<reference evidence="8" key="1">
    <citation type="submission" date="2023-03" db="EMBL/GenBank/DDBJ databases">
        <authorList>
            <person name="Steffen K."/>
            <person name="Cardenas P."/>
        </authorList>
    </citation>
    <scope>NUCLEOTIDE SEQUENCE</scope>
</reference>
<evidence type="ECO:0000256" key="4">
    <source>
        <dbReference type="ARBA" id="ARBA00022801"/>
    </source>
</evidence>